<dbReference type="InterPro" id="IPR003594">
    <property type="entry name" value="HATPase_dom"/>
</dbReference>
<dbReference type="PANTHER" id="PTHR45528">
    <property type="entry name" value="SENSOR HISTIDINE KINASE CPXA"/>
    <property type="match status" value="1"/>
</dbReference>
<dbReference type="PROSITE" id="PS50885">
    <property type="entry name" value="HAMP"/>
    <property type="match status" value="1"/>
</dbReference>
<keyword evidence="13 15" id="KW-0472">Membrane</keyword>
<dbReference type="GO" id="GO:0005886">
    <property type="term" value="C:plasma membrane"/>
    <property type="evidence" value="ECO:0007669"/>
    <property type="project" value="UniProtKB-SubCell"/>
</dbReference>
<dbReference type="PROSITE" id="PS50109">
    <property type="entry name" value="HIS_KIN"/>
    <property type="match status" value="1"/>
</dbReference>
<feature type="domain" description="HAMP" evidence="17">
    <location>
        <begin position="90"/>
        <end position="142"/>
    </location>
</feature>
<dbReference type="Gene3D" id="1.10.287.130">
    <property type="match status" value="1"/>
</dbReference>
<dbReference type="GO" id="GO:0005524">
    <property type="term" value="F:ATP binding"/>
    <property type="evidence" value="ECO:0007669"/>
    <property type="project" value="UniProtKB-KW"/>
</dbReference>
<dbReference type="CDD" id="cd00082">
    <property type="entry name" value="HisKA"/>
    <property type="match status" value="1"/>
</dbReference>
<evidence type="ECO:0000256" key="6">
    <source>
        <dbReference type="ARBA" id="ARBA00022679"/>
    </source>
</evidence>
<dbReference type="InterPro" id="IPR036890">
    <property type="entry name" value="HATPase_C_sf"/>
</dbReference>
<dbReference type="InterPro" id="IPR050398">
    <property type="entry name" value="HssS/ArlS-like"/>
</dbReference>
<dbReference type="Pfam" id="PF00512">
    <property type="entry name" value="HisKA"/>
    <property type="match status" value="1"/>
</dbReference>
<evidence type="ECO:0000259" key="17">
    <source>
        <dbReference type="PROSITE" id="PS50885"/>
    </source>
</evidence>
<evidence type="ECO:0000256" key="15">
    <source>
        <dbReference type="SAM" id="Phobius"/>
    </source>
</evidence>
<keyword evidence="19" id="KW-1185">Reference proteome</keyword>
<feature type="domain" description="Histidine kinase" evidence="16">
    <location>
        <begin position="164"/>
        <end position="373"/>
    </location>
</feature>
<dbReference type="SMART" id="SM00304">
    <property type="entry name" value="HAMP"/>
    <property type="match status" value="1"/>
</dbReference>
<accession>A0A7X3MHV7</accession>
<evidence type="ECO:0000256" key="2">
    <source>
        <dbReference type="ARBA" id="ARBA00004651"/>
    </source>
</evidence>
<feature type="coiled-coil region" evidence="14">
    <location>
        <begin position="127"/>
        <end position="154"/>
    </location>
</feature>
<comment type="subcellular location">
    <subcellularLocation>
        <location evidence="2">Cell membrane</location>
        <topology evidence="2">Multi-pass membrane protein</topology>
    </subcellularLocation>
</comment>
<evidence type="ECO:0000313" key="18">
    <source>
        <dbReference type="EMBL" id="MXP76657.1"/>
    </source>
</evidence>
<keyword evidence="11 15" id="KW-1133">Transmembrane helix</keyword>
<gene>
    <name evidence="18" type="ORF">GN277_15075</name>
</gene>
<dbReference type="Gene3D" id="6.10.340.10">
    <property type="match status" value="1"/>
</dbReference>
<dbReference type="CDD" id="cd06225">
    <property type="entry name" value="HAMP"/>
    <property type="match status" value="1"/>
</dbReference>
<keyword evidence="12" id="KW-0902">Two-component regulatory system</keyword>
<keyword evidence="7 15" id="KW-0812">Transmembrane</keyword>
<dbReference type="SUPFAM" id="SSF158472">
    <property type="entry name" value="HAMP domain-like"/>
    <property type="match status" value="1"/>
</dbReference>
<comment type="caution">
    <text evidence="18">The sequence shown here is derived from an EMBL/GenBank/DDBJ whole genome shotgun (WGS) entry which is preliminary data.</text>
</comment>
<evidence type="ECO:0000256" key="12">
    <source>
        <dbReference type="ARBA" id="ARBA00023012"/>
    </source>
</evidence>
<keyword evidence="6" id="KW-0808">Transferase</keyword>
<sequence>MIMKKLKLFPKIFLYTFSVMLFIIIIAHIMIYTFAPQMLSSINSISENGIMIENALNTERFVSEAILRAFPFSFILSIIIAFICSFLFSRVITTPIKEISDTTEKMAKLKKEVSCSVYSFDEIGVLATNVNTLYKNLITTINNLEDEKIKSNEAEQLKVDFLRSASHELKTPVTALNAILENMILGVGKYKNKDVYLLECKEIADRLSHMIKEILDTSRLDFLAGSEKTEEFNLAEILNKICEPYQLISQSKGIDFQVTVQDTCLVNTSKKHMEKLLSNVLSNAVSYTELGHSVSVVLQKNKIMVKNECTPIPESIIPHLFEPFYRPDFARNRKDGGNGLGLYIVDMIAKSLNLTYTFKQMNALQGMCFTLYF</sequence>
<keyword evidence="5" id="KW-0597">Phosphoprotein</keyword>
<keyword evidence="9 18" id="KW-0418">Kinase</keyword>
<keyword evidence="14" id="KW-0175">Coiled coil</keyword>
<dbReference type="InterPro" id="IPR003661">
    <property type="entry name" value="HisK_dim/P_dom"/>
</dbReference>
<dbReference type="AlphaFoldDB" id="A0A7X3MHV7"/>
<proteinExistence type="predicted"/>
<dbReference type="PANTHER" id="PTHR45528:SF1">
    <property type="entry name" value="SENSOR HISTIDINE KINASE CPXA"/>
    <property type="match status" value="1"/>
</dbReference>
<dbReference type="SMART" id="SM00387">
    <property type="entry name" value="HATPase_c"/>
    <property type="match status" value="1"/>
</dbReference>
<dbReference type="InterPro" id="IPR005467">
    <property type="entry name" value="His_kinase_dom"/>
</dbReference>
<dbReference type="SUPFAM" id="SSF55874">
    <property type="entry name" value="ATPase domain of HSP90 chaperone/DNA topoisomerase II/histidine kinase"/>
    <property type="match status" value="1"/>
</dbReference>
<feature type="transmembrane region" description="Helical" evidence="15">
    <location>
        <begin position="12"/>
        <end position="35"/>
    </location>
</feature>
<evidence type="ECO:0000256" key="8">
    <source>
        <dbReference type="ARBA" id="ARBA00022741"/>
    </source>
</evidence>
<reference evidence="18 19" key="1">
    <citation type="submission" date="2019-12" db="EMBL/GenBank/DDBJ databases">
        <title>Sporaefaciens musculi gen. nov., sp. nov., a novel bacterium isolated from the caecum of an obese mouse.</title>
        <authorList>
            <person name="Rasmussen T.S."/>
            <person name="Streidl T."/>
            <person name="Hitch T.C.A."/>
            <person name="Wortmann E."/>
            <person name="Deptula P."/>
            <person name="Hansen M."/>
            <person name="Nielsen D.S."/>
            <person name="Clavel T."/>
            <person name="Vogensen F.K."/>
        </authorList>
    </citation>
    <scope>NUCLEOTIDE SEQUENCE [LARGE SCALE GENOMIC DNA]</scope>
    <source>
        <strain evidence="18 19">WCA-9-b2</strain>
    </source>
</reference>
<keyword evidence="10" id="KW-0067">ATP-binding</keyword>
<evidence type="ECO:0000256" key="1">
    <source>
        <dbReference type="ARBA" id="ARBA00000085"/>
    </source>
</evidence>
<evidence type="ECO:0000256" key="11">
    <source>
        <dbReference type="ARBA" id="ARBA00022989"/>
    </source>
</evidence>
<dbReference type="Pfam" id="PF02518">
    <property type="entry name" value="HATPase_c"/>
    <property type="match status" value="1"/>
</dbReference>
<comment type="catalytic activity">
    <reaction evidence="1">
        <text>ATP + protein L-histidine = ADP + protein N-phospho-L-histidine.</text>
        <dbReference type="EC" id="2.7.13.3"/>
    </reaction>
</comment>
<dbReference type="InterPro" id="IPR036097">
    <property type="entry name" value="HisK_dim/P_sf"/>
</dbReference>
<organism evidence="18 19">
    <name type="scientific">Sporofaciens musculi</name>
    <dbReference type="NCBI Taxonomy" id="2681861"/>
    <lineage>
        <taxon>Bacteria</taxon>
        <taxon>Bacillati</taxon>
        <taxon>Bacillota</taxon>
        <taxon>Clostridia</taxon>
        <taxon>Lachnospirales</taxon>
        <taxon>Lachnospiraceae</taxon>
        <taxon>Sporofaciens</taxon>
    </lineage>
</organism>
<keyword evidence="4" id="KW-1003">Cell membrane</keyword>
<dbReference type="Proteomes" id="UP000460412">
    <property type="component" value="Unassembled WGS sequence"/>
</dbReference>
<evidence type="ECO:0000256" key="3">
    <source>
        <dbReference type="ARBA" id="ARBA00012438"/>
    </source>
</evidence>
<evidence type="ECO:0000313" key="19">
    <source>
        <dbReference type="Proteomes" id="UP000460412"/>
    </source>
</evidence>
<dbReference type="EMBL" id="WUQX01000001">
    <property type="protein sequence ID" value="MXP76657.1"/>
    <property type="molecule type" value="Genomic_DNA"/>
</dbReference>
<evidence type="ECO:0000256" key="5">
    <source>
        <dbReference type="ARBA" id="ARBA00022553"/>
    </source>
</evidence>
<evidence type="ECO:0000256" key="4">
    <source>
        <dbReference type="ARBA" id="ARBA00022475"/>
    </source>
</evidence>
<feature type="transmembrane region" description="Helical" evidence="15">
    <location>
        <begin position="65"/>
        <end position="88"/>
    </location>
</feature>
<dbReference type="SUPFAM" id="SSF47384">
    <property type="entry name" value="Homodimeric domain of signal transducing histidine kinase"/>
    <property type="match status" value="1"/>
</dbReference>
<evidence type="ECO:0000259" key="16">
    <source>
        <dbReference type="PROSITE" id="PS50109"/>
    </source>
</evidence>
<dbReference type="EC" id="2.7.13.3" evidence="3"/>
<dbReference type="InterPro" id="IPR003660">
    <property type="entry name" value="HAMP_dom"/>
</dbReference>
<dbReference type="SMART" id="SM00388">
    <property type="entry name" value="HisKA"/>
    <property type="match status" value="1"/>
</dbReference>
<dbReference type="GO" id="GO:0000155">
    <property type="term" value="F:phosphorelay sensor kinase activity"/>
    <property type="evidence" value="ECO:0007669"/>
    <property type="project" value="InterPro"/>
</dbReference>
<keyword evidence="8" id="KW-0547">Nucleotide-binding</keyword>
<name>A0A7X3MHV7_9FIRM</name>
<dbReference type="Gene3D" id="3.30.565.10">
    <property type="entry name" value="Histidine kinase-like ATPase, C-terminal domain"/>
    <property type="match status" value="1"/>
</dbReference>
<evidence type="ECO:0000256" key="10">
    <source>
        <dbReference type="ARBA" id="ARBA00022840"/>
    </source>
</evidence>
<evidence type="ECO:0000256" key="13">
    <source>
        <dbReference type="ARBA" id="ARBA00023136"/>
    </source>
</evidence>
<evidence type="ECO:0000256" key="7">
    <source>
        <dbReference type="ARBA" id="ARBA00022692"/>
    </source>
</evidence>
<evidence type="ECO:0000256" key="9">
    <source>
        <dbReference type="ARBA" id="ARBA00022777"/>
    </source>
</evidence>
<protein>
    <recommendedName>
        <fullName evidence="3">histidine kinase</fullName>
        <ecNumber evidence="3">2.7.13.3</ecNumber>
    </recommendedName>
</protein>
<evidence type="ECO:0000256" key="14">
    <source>
        <dbReference type="SAM" id="Coils"/>
    </source>
</evidence>